<dbReference type="VEuPathDB" id="VectorBase:ISCW007989"/>
<keyword evidence="2" id="KW-1185">Reference proteome</keyword>
<protein>
    <submittedName>
        <fullName evidence="1">Uncharacterized protein</fullName>
    </submittedName>
</protein>
<evidence type="ECO:0000313" key="1">
    <source>
        <dbReference type="EnsemblMetazoa" id="ISCW007989-PA"/>
    </source>
</evidence>
<reference evidence="2" key="1">
    <citation type="submission" date="2008-03" db="EMBL/GenBank/DDBJ databases">
        <title>Annotation of Ixodes scapularis.</title>
        <authorList>
            <consortium name="Ixodes scapularis Genome Project Consortium"/>
            <person name="Caler E."/>
            <person name="Hannick L.I."/>
            <person name="Bidwell S."/>
            <person name="Joardar V."/>
            <person name="Thiagarajan M."/>
            <person name="Amedeo P."/>
            <person name="Galinsky K.J."/>
            <person name="Schobel S."/>
            <person name="Inman J."/>
            <person name="Hostetler J."/>
            <person name="Miller J."/>
            <person name="Hammond M."/>
            <person name="Megy K."/>
            <person name="Lawson D."/>
            <person name="Kodira C."/>
            <person name="Sutton G."/>
            <person name="Meyer J."/>
            <person name="Hill C.A."/>
            <person name="Birren B."/>
            <person name="Nene V."/>
            <person name="Collins F."/>
            <person name="Alarcon-Chaidez F."/>
            <person name="Wikel S."/>
            <person name="Strausberg R."/>
        </authorList>
    </citation>
    <scope>NUCLEOTIDE SEQUENCE [LARGE SCALE GENOMIC DNA]</scope>
    <source>
        <strain evidence="2">Wikel</strain>
    </source>
</reference>
<evidence type="ECO:0000313" key="2">
    <source>
        <dbReference type="Proteomes" id="UP000001555"/>
    </source>
</evidence>
<dbReference type="PaxDb" id="6945-B7PTJ1"/>
<dbReference type="SUPFAM" id="SSF56801">
    <property type="entry name" value="Acetyl-CoA synthetase-like"/>
    <property type="match status" value="1"/>
</dbReference>
<accession>A0A1S4L2X4</accession>
<dbReference type="EnsemblMetazoa" id="ISCW007989-RA">
    <property type="protein sequence ID" value="ISCW007989-PA"/>
    <property type="gene ID" value="ISCW007989"/>
</dbReference>
<sequence>MLTGDTCYYNEDSQFFFVERVNQRFRCKEIIVAPASTESVLIYHEGIADAPQWLVFFIQYIWRQPWHSLCSRHLTALSPKQRSKTSLQ</sequence>
<dbReference type="EMBL" id="ABJB010194722">
    <property type="status" value="NOT_ANNOTATED_CDS"/>
    <property type="molecule type" value="Genomic_DNA"/>
</dbReference>
<reference evidence="1" key="2">
    <citation type="submission" date="2020-05" db="UniProtKB">
        <authorList>
            <consortium name="EnsemblMetazoa"/>
        </authorList>
    </citation>
    <scope>IDENTIFICATION</scope>
    <source>
        <strain evidence="1">wikel</strain>
    </source>
</reference>
<organism evidence="1 2">
    <name type="scientific">Ixodes scapularis</name>
    <name type="common">Black-legged tick</name>
    <name type="synonym">Deer tick</name>
    <dbReference type="NCBI Taxonomy" id="6945"/>
    <lineage>
        <taxon>Eukaryota</taxon>
        <taxon>Metazoa</taxon>
        <taxon>Ecdysozoa</taxon>
        <taxon>Arthropoda</taxon>
        <taxon>Chelicerata</taxon>
        <taxon>Arachnida</taxon>
        <taxon>Acari</taxon>
        <taxon>Parasitiformes</taxon>
        <taxon>Ixodida</taxon>
        <taxon>Ixodoidea</taxon>
        <taxon>Ixodidae</taxon>
        <taxon>Ixodinae</taxon>
        <taxon>Ixodes</taxon>
    </lineage>
</organism>
<name>A0A1S4L2X4_IXOSC</name>
<proteinExistence type="predicted"/>
<dbReference type="Proteomes" id="UP000001555">
    <property type="component" value="Unassembled WGS sequence"/>
</dbReference>
<dbReference type="HOGENOM" id="CLU_2475271_0_0_1"/>